<feature type="transmembrane region" description="Helical" evidence="9">
    <location>
        <begin position="359"/>
        <end position="377"/>
    </location>
</feature>
<dbReference type="GO" id="GO:0015188">
    <property type="term" value="F:L-isoleucine transmembrane transporter activity"/>
    <property type="evidence" value="ECO:0007669"/>
    <property type="project" value="TreeGrafter"/>
</dbReference>
<keyword evidence="8 9" id="KW-0472">Membrane</keyword>
<feature type="transmembrane region" description="Helical" evidence="9">
    <location>
        <begin position="18"/>
        <end position="37"/>
    </location>
</feature>
<dbReference type="Gene3D" id="1.20.1740.10">
    <property type="entry name" value="Amino acid/polyamine transporter I"/>
    <property type="match status" value="1"/>
</dbReference>
<proteinExistence type="inferred from homology"/>
<evidence type="ECO:0000256" key="3">
    <source>
        <dbReference type="ARBA" id="ARBA00022448"/>
    </source>
</evidence>
<feature type="transmembrane region" description="Helical" evidence="9">
    <location>
        <begin position="211"/>
        <end position="228"/>
    </location>
</feature>
<feature type="transmembrane region" description="Helical" evidence="9">
    <location>
        <begin position="421"/>
        <end position="445"/>
    </location>
</feature>
<feature type="transmembrane region" description="Helical" evidence="9">
    <location>
        <begin position="286"/>
        <end position="315"/>
    </location>
</feature>
<dbReference type="GO" id="GO:0015190">
    <property type="term" value="F:L-leucine transmembrane transporter activity"/>
    <property type="evidence" value="ECO:0007669"/>
    <property type="project" value="TreeGrafter"/>
</dbReference>
<dbReference type="InterPro" id="IPR004685">
    <property type="entry name" value="Brnchd-chn_aa_trnsp_Livcs"/>
</dbReference>
<evidence type="ECO:0000256" key="5">
    <source>
        <dbReference type="ARBA" id="ARBA00022692"/>
    </source>
</evidence>
<evidence type="ECO:0000256" key="7">
    <source>
        <dbReference type="ARBA" id="ARBA00022989"/>
    </source>
</evidence>
<comment type="subcellular location">
    <subcellularLocation>
        <location evidence="1 9">Cell membrane</location>
        <topology evidence="1 9">Multi-pass membrane protein</topology>
    </subcellularLocation>
</comment>
<evidence type="ECO:0000256" key="9">
    <source>
        <dbReference type="RuleBase" id="RU362122"/>
    </source>
</evidence>
<evidence type="ECO:0000256" key="8">
    <source>
        <dbReference type="ARBA" id="ARBA00023136"/>
    </source>
</evidence>
<keyword evidence="3 9" id="KW-0813">Transport</keyword>
<dbReference type="AlphaFoldDB" id="A0A0R2CUC5"/>
<evidence type="ECO:0000313" key="11">
    <source>
        <dbReference type="Proteomes" id="UP000051015"/>
    </source>
</evidence>
<feature type="transmembrane region" description="Helical" evidence="9">
    <location>
        <begin position="327"/>
        <end position="353"/>
    </location>
</feature>
<feature type="transmembrane region" description="Helical" evidence="9">
    <location>
        <begin position="240"/>
        <end position="266"/>
    </location>
</feature>
<dbReference type="GO" id="GO:0015818">
    <property type="term" value="P:isoleucine transport"/>
    <property type="evidence" value="ECO:0007669"/>
    <property type="project" value="TreeGrafter"/>
</dbReference>
<keyword evidence="5 9" id="KW-0812">Transmembrane</keyword>
<dbReference type="NCBIfam" id="TIGR00796">
    <property type="entry name" value="livcs"/>
    <property type="match status" value="1"/>
</dbReference>
<feature type="transmembrane region" description="Helical" evidence="9">
    <location>
        <begin position="90"/>
        <end position="108"/>
    </location>
</feature>
<keyword evidence="6 9" id="KW-0029">Amino-acid transport</keyword>
<protein>
    <recommendedName>
        <fullName evidence="9">Branched-chain amino acid transport system carrier protein</fullName>
    </recommendedName>
</protein>
<feature type="transmembrane region" description="Helical" evidence="9">
    <location>
        <begin position="49"/>
        <end position="70"/>
    </location>
</feature>
<dbReference type="Pfam" id="PF05525">
    <property type="entry name" value="Branch_AA_trans"/>
    <property type="match status" value="1"/>
</dbReference>
<gene>
    <name evidence="10" type="ORF">FC19_GL001978</name>
</gene>
<comment type="caution">
    <text evidence="10">The sequence shown here is derived from an EMBL/GenBank/DDBJ whole genome shotgun (WGS) entry which is preliminary data.</text>
</comment>
<evidence type="ECO:0000256" key="6">
    <source>
        <dbReference type="ARBA" id="ARBA00022970"/>
    </source>
</evidence>
<dbReference type="PATRIC" id="fig|1423725.3.peg.2030"/>
<sequence length="462" mass="49989">MKGCIFIMKENKLSFRGIILIASLIFGMLFGAGNLIFPVHLGQLAGQNWLLASLGFLVTGTLIPLIALIALGISKSHGLYDFGAPAGKKFAVFFLIITHLSLGPLFATPRTASTAFQLSFASVLPTKYQGLGLFFFSAIFFFLVYLFAQNEIHLTRYIGKWLNPLFLLLLAIIFIIGISKPMGSLQQNVTAIYQTAPFANGFLEGYNTMDALATLAFGVTIIKALNFLKITHPKKIAGSLIKTGILAMSIEAIIYLGLIMLGAASLGQFKISANGGIALGQITQHYLGSFGTAFLGVMGTLAVFTTALGLVTSFAQDMHSIFPKIKYNFFLIFTVAASFCTSNLGLTQIIAWATPLLMFLYPLAMALILLSLLTYFFKLNPIIYRPTLIFTSIAAVLDGINAAPKELSSLFSGLLSEYHQFIPFSGVGFGWILPTVAGLALGILLHWKKSTAEKALNKRNAA</sequence>
<keyword evidence="4" id="KW-1003">Cell membrane</keyword>
<keyword evidence="7 9" id="KW-1133">Transmembrane helix</keyword>
<dbReference type="PANTHER" id="PTHR30588">
    <property type="entry name" value="BRANCHED-CHAIN AMINO ACID TRANSPORT SYSTEM 2 CARRIER PROTEIN"/>
    <property type="match status" value="1"/>
</dbReference>
<comment type="similarity">
    <text evidence="2 9">Belongs to the branched chain amino acid transporter family.</text>
</comment>
<name>A0A0R2CUC5_9LACO</name>
<feature type="transmembrane region" description="Helical" evidence="9">
    <location>
        <begin position="160"/>
        <end position="178"/>
    </location>
</feature>
<dbReference type="GO" id="GO:0005304">
    <property type="term" value="F:L-valine transmembrane transporter activity"/>
    <property type="evidence" value="ECO:0007669"/>
    <property type="project" value="TreeGrafter"/>
</dbReference>
<dbReference type="PANTHER" id="PTHR30588:SF0">
    <property type="entry name" value="BRANCHED-CHAIN AMINO ACID PERMEASE BRNQ"/>
    <property type="match status" value="1"/>
</dbReference>
<accession>A0A0R2CUC5</accession>
<evidence type="ECO:0000256" key="4">
    <source>
        <dbReference type="ARBA" id="ARBA00022475"/>
    </source>
</evidence>
<feature type="transmembrane region" description="Helical" evidence="9">
    <location>
        <begin position="128"/>
        <end position="148"/>
    </location>
</feature>
<dbReference type="EMBL" id="AYZD01000027">
    <property type="protein sequence ID" value="KRM95368.1"/>
    <property type="molecule type" value="Genomic_DNA"/>
</dbReference>
<reference evidence="10 11" key="1">
    <citation type="journal article" date="2015" name="Genome Announc.">
        <title>Expanding the biotechnology potential of lactobacilli through comparative genomics of 213 strains and associated genera.</title>
        <authorList>
            <person name="Sun Z."/>
            <person name="Harris H.M."/>
            <person name="McCann A."/>
            <person name="Guo C."/>
            <person name="Argimon S."/>
            <person name="Zhang W."/>
            <person name="Yang X."/>
            <person name="Jeffery I.B."/>
            <person name="Cooney J.C."/>
            <person name="Kagawa T.F."/>
            <person name="Liu W."/>
            <person name="Song Y."/>
            <person name="Salvetti E."/>
            <person name="Wrobel A."/>
            <person name="Rasinkangas P."/>
            <person name="Parkhill J."/>
            <person name="Rea M.C."/>
            <person name="O'Sullivan O."/>
            <person name="Ritari J."/>
            <person name="Douillard F.P."/>
            <person name="Paul Ross R."/>
            <person name="Yang R."/>
            <person name="Briner A.E."/>
            <person name="Felis G.E."/>
            <person name="de Vos W.M."/>
            <person name="Barrangou R."/>
            <person name="Klaenhammer T.R."/>
            <person name="Caufield P.W."/>
            <person name="Cui Y."/>
            <person name="Zhang H."/>
            <person name="O'Toole P.W."/>
        </authorList>
    </citation>
    <scope>NUCLEOTIDE SEQUENCE [LARGE SCALE GENOMIC DNA]</scope>
    <source>
        <strain evidence="10 11">DSM 21051</strain>
    </source>
</reference>
<dbReference type="GO" id="GO:0005886">
    <property type="term" value="C:plasma membrane"/>
    <property type="evidence" value="ECO:0007669"/>
    <property type="project" value="UniProtKB-SubCell"/>
</dbReference>
<evidence type="ECO:0000313" key="10">
    <source>
        <dbReference type="EMBL" id="KRM95368.1"/>
    </source>
</evidence>
<feature type="transmembrane region" description="Helical" evidence="9">
    <location>
        <begin position="382"/>
        <end position="401"/>
    </location>
</feature>
<evidence type="ECO:0000256" key="1">
    <source>
        <dbReference type="ARBA" id="ARBA00004651"/>
    </source>
</evidence>
<keyword evidence="11" id="KW-1185">Reference proteome</keyword>
<evidence type="ECO:0000256" key="2">
    <source>
        <dbReference type="ARBA" id="ARBA00008540"/>
    </source>
</evidence>
<comment type="function">
    <text evidence="9">Component of the transport system for branched-chain amino acids.</text>
</comment>
<organism evidence="10 11">
    <name type="scientific">Liquorilactobacillus aquaticus DSM 21051</name>
    <dbReference type="NCBI Taxonomy" id="1423725"/>
    <lineage>
        <taxon>Bacteria</taxon>
        <taxon>Bacillati</taxon>
        <taxon>Bacillota</taxon>
        <taxon>Bacilli</taxon>
        <taxon>Lactobacillales</taxon>
        <taxon>Lactobacillaceae</taxon>
        <taxon>Liquorilactobacillus</taxon>
    </lineage>
</organism>
<dbReference type="Proteomes" id="UP000051015">
    <property type="component" value="Unassembled WGS sequence"/>
</dbReference>
<dbReference type="STRING" id="1423725.FC19_GL001978"/>
<dbReference type="GO" id="GO:0015820">
    <property type="term" value="P:L-leucine transport"/>
    <property type="evidence" value="ECO:0007669"/>
    <property type="project" value="TreeGrafter"/>
</dbReference>